<dbReference type="SUPFAM" id="SSF74650">
    <property type="entry name" value="Galactose mutarotase-like"/>
    <property type="match status" value="1"/>
</dbReference>
<dbReference type="InterPro" id="IPR011013">
    <property type="entry name" value="Gal_mutarotase_sf_dom"/>
</dbReference>
<dbReference type="Proteomes" id="UP000482960">
    <property type="component" value="Unassembled WGS sequence"/>
</dbReference>
<comment type="caution">
    <text evidence="1">The sequence shown here is derived from an EMBL/GenBank/DDBJ whole genome shotgun (WGS) entry which is preliminary data.</text>
</comment>
<dbReference type="GO" id="GO:0030246">
    <property type="term" value="F:carbohydrate binding"/>
    <property type="evidence" value="ECO:0007669"/>
    <property type="project" value="InterPro"/>
</dbReference>
<evidence type="ECO:0000313" key="2">
    <source>
        <dbReference type="Proteomes" id="UP000482960"/>
    </source>
</evidence>
<sequence length="329" mass="35702">MRNHSCRVHFATLRGVPAVVLENELLRITVLLHGGHVVEFNHKPRDLDYVWLSPRGGWPVPPSDDFFDTYPGGWQEVLPNGGAPAAYRGAAMAQHGEAAGLPWDCAVVANDPAEVAVRLTVRTRRMPYRVSKVLRLRSGVARLEAAETLTNESAVAVHAMWGQHFAYGAPFLVPGARIALPPGITVIPHETTLNPPRRAVAAGGPYPWPVVPTPDGGSVDLSVVPAPGSPSDVLYLTGFTEGWYELRRPDAGPGVRVEWDAAVLPYLWMWHEFGDTTDYPWWGQAYVAGLEPFSSYPTNGLPDAVANGTALSLPPSSSKELTWAVEVLP</sequence>
<organism evidence="1 2">
    <name type="scientific">Phytohabitans rumicis</name>
    <dbReference type="NCBI Taxonomy" id="1076125"/>
    <lineage>
        <taxon>Bacteria</taxon>
        <taxon>Bacillati</taxon>
        <taxon>Actinomycetota</taxon>
        <taxon>Actinomycetes</taxon>
        <taxon>Micromonosporales</taxon>
        <taxon>Micromonosporaceae</taxon>
    </lineage>
</organism>
<dbReference type="AlphaFoldDB" id="A0A6V8L669"/>
<evidence type="ECO:0000313" key="1">
    <source>
        <dbReference type="EMBL" id="GFJ92733.1"/>
    </source>
</evidence>
<accession>A0A6V8L669</accession>
<dbReference type="Gene3D" id="2.70.98.10">
    <property type="match status" value="1"/>
</dbReference>
<dbReference type="InterPro" id="IPR027839">
    <property type="entry name" value="DUF4432"/>
</dbReference>
<dbReference type="EMBL" id="BLPG01000001">
    <property type="protein sequence ID" value="GFJ92733.1"/>
    <property type="molecule type" value="Genomic_DNA"/>
</dbReference>
<protein>
    <recommendedName>
        <fullName evidence="3">DUF4432 domain-containing protein</fullName>
    </recommendedName>
</protein>
<gene>
    <name evidence="1" type="ORF">Prum_063750</name>
</gene>
<dbReference type="InterPro" id="IPR014718">
    <property type="entry name" value="GH-type_carb-bd"/>
</dbReference>
<proteinExistence type="predicted"/>
<dbReference type="Pfam" id="PF14486">
    <property type="entry name" value="DUF4432"/>
    <property type="match status" value="1"/>
</dbReference>
<evidence type="ECO:0008006" key="3">
    <source>
        <dbReference type="Google" id="ProtNLM"/>
    </source>
</evidence>
<dbReference type="GO" id="GO:0005975">
    <property type="term" value="P:carbohydrate metabolic process"/>
    <property type="evidence" value="ECO:0007669"/>
    <property type="project" value="InterPro"/>
</dbReference>
<dbReference type="GO" id="GO:0003824">
    <property type="term" value="F:catalytic activity"/>
    <property type="evidence" value="ECO:0007669"/>
    <property type="project" value="InterPro"/>
</dbReference>
<dbReference type="RefSeq" id="WP_173079542.1">
    <property type="nucleotide sequence ID" value="NZ_BAABJB010000011.1"/>
</dbReference>
<name>A0A6V8L669_9ACTN</name>
<reference evidence="1 2" key="2">
    <citation type="submission" date="2020-03" db="EMBL/GenBank/DDBJ databases">
        <authorList>
            <person name="Ichikawa N."/>
            <person name="Kimura A."/>
            <person name="Kitahashi Y."/>
            <person name="Uohara A."/>
        </authorList>
    </citation>
    <scope>NUCLEOTIDE SEQUENCE [LARGE SCALE GENOMIC DNA]</scope>
    <source>
        <strain evidence="1 2">NBRC 108638</strain>
    </source>
</reference>
<keyword evidence="2" id="KW-1185">Reference proteome</keyword>
<reference evidence="1 2" key="1">
    <citation type="submission" date="2020-03" db="EMBL/GenBank/DDBJ databases">
        <title>Whole genome shotgun sequence of Phytohabitans rumicis NBRC 108638.</title>
        <authorList>
            <person name="Komaki H."/>
            <person name="Tamura T."/>
        </authorList>
    </citation>
    <scope>NUCLEOTIDE SEQUENCE [LARGE SCALE GENOMIC DNA]</scope>
    <source>
        <strain evidence="1 2">NBRC 108638</strain>
    </source>
</reference>